<dbReference type="EMBL" id="JADBEL010000020">
    <property type="protein sequence ID" value="MBE1556013.1"/>
    <property type="molecule type" value="Genomic_DNA"/>
</dbReference>
<evidence type="ECO:0000313" key="4">
    <source>
        <dbReference type="EMBL" id="MBE1556013.1"/>
    </source>
</evidence>
<proteinExistence type="predicted"/>
<dbReference type="InterPro" id="IPR045618">
    <property type="entry name" value="DUF6444"/>
</dbReference>
<evidence type="ECO:0000259" key="3">
    <source>
        <dbReference type="Pfam" id="PF20042"/>
    </source>
</evidence>
<dbReference type="Pfam" id="PF20042">
    <property type="entry name" value="DUF6444"/>
    <property type="match status" value="1"/>
</dbReference>
<dbReference type="AlphaFoldDB" id="A0A927MK04"/>
<feature type="domain" description="DUF6444" evidence="3">
    <location>
        <begin position="23"/>
        <end position="81"/>
    </location>
</feature>
<dbReference type="RefSeq" id="WP_192599700.1">
    <property type="nucleotide sequence ID" value="NZ_JADBEL010000020.1"/>
</dbReference>
<evidence type="ECO:0000256" key="1">
    <source>
        <dbReference type="SAM" id="MobiDB-lite"/>
    </source>
</evidence>
<dbReference type="PANTHER" id="PTHR33678">
    <property type="entry name" value="BLL1576 PROTEIN"/>
    <property type="match status" value="1"/>
</dbReference>
<dbReference type="NCBIfam" id="NF033517">
    <property type="entry name" value="transpos_IS66"/>
    <property type="match status" value="1"/>
</dbReference>
<dbReference type="InterPro" id="IPR052344">
    <property type="entry name" value="Transposase-related"/>
</dbReference>
<name>A0A927MK04_9BACL</name>
<dbReference type="InterPro" id="IPR004291">
    <property type="entry name" value="Transposase_IS66_central"/>
</dbReference>
<protein>
    <submittedName>
        <fullName evidence="4">Transposase</fullName>
    </submittedName>
</protein>
<keyword evidence="5" id="KW-1185">Reference proteome</keyword>
<comment type="caution">
    <text evidence="4">The sequence shown here is derived from an EMBL/GenBank/DDBJ whole genome shotgun (WGS) entry which is preliminary data.</text>
</comment>
<feature type="compositionally biased region" description="Basic residues" evidence="1">
    <location>
        <begin position="62"/>
        <end position="76"/>
    </location>
</feature>
<feature type="region of interest" description="Disordered" evidence="1">
    <location>
        <begin position="46"/>
        <end position="83"/>
    </location>
</feature>
<dbReference type="Proteomes" id="UP000658225">
    <property type="component" value="Unassembled WGS sequence"/>
</dbReference>
<dbReference type="Pfam" id="PF03050">
    <property type="entry name" value="DDE_Tnp_IS66"/>
    <property type="match status" value="1"/>
</dbReference>
<organism evidence="4 5">
    <name type="scientific">Sporosarcina limicola</name>
    <dbReference type="NCBI Taxonomy" id="34101"/>
    <lineage>
        <taxon>Bacteria</taxon>
        <taxon>Bacillati</taxon>
        <taxon>Bacillota</taxon>
        <taxon>Bacilli</taxon>
        <taxon>Bacillales</taxon>
        <taxon>Caryophanaceae</taxon>
        <taxon>Sporosarcina</taxon>
    </lineage>
</organism>
<evidence type="ECO:0000259" key="2">
    <source>
        <dbReference type="Pfam" id="PF03050"/>
    </source>
</evidence>
<gene>
    <name evidence="4" type="ORF">H4683_003134</name>
</gene>
<feature type="domain" description="Transposase IS66 central" evidence="2">
    <location>
        <begin position="161"/>
        <end position="441"/>
    </location>
</feature>
<accession>A0A927MK04</accession>
<dbReference type="PANTHER" id="PTHR33678:SF1">
    <property type="entry name" value="BLL1576 PROTEIN"/>
    <property type="match status" value="1"/>
</dbReference>
<evidence type="ECO:0000313" key="5">
    <source>
        <dbReference type="Proteomes" id="UP000658225"/>
    </source>
</evidence>
<reference evidence="4" key="1">
    <citation type="submission" date="2020-10" db="EMBL/GenBank/DDBJ databases">
        <title>Genomic Encyclopedia of Type Strains, Phase IV (KMG-IV): sequencing the most valuable type-strain genomes for metagenomic binning, comparative biology and taxonomic classification.</title>
        <authorList>
            <person name="Goeker M."/>
        </authorList>
    </citation>
    <scope>NUCLEOTIDE SEQUENCE</scope>
    <source>
        <strain evidence="4">DSM 13886</strain>
    </source>
</reference>
<feature type="compositionally biased region" description="Polar residues" evidence="1">
    <location>
        <begin position="46"/>
        <end position="55"/>
    </location>
</feature>
<sequence>MQYSAKDIEKISHGKPADIATFITTLLTHIEKLETRVNVLERQVGLTSANSSKPPSSDGLRKPKSMRKSGGKKGAPKNHDGYTLNMVDEPDVIEWHPVQSCSHCATSLEDIPADGYVRRQVFDLPLPKIVVTEHRFEKKCCPNCTSKQQAPFPENVKAPVQYGDSWAAWCAYLHTFQLLPLERISQFFQDMTGYRPSEATLLNRLDAFHEELEPIEKHIQQEIIKSDVLHSDETGLRIEDKTQWLHVVSSEDWTLYHAHEKRGQDAINEHGILSKYEGILVHDFWAPYFTTDYSYEHAMCGAHLLRECQGIMDHDKHRWAADMQKFLQETWSETKKARKSGILVDEFKMAEWEAEYDAILSLGEIEWFTAPVPDAPLKRGRKKKSKAANLGERFQNHKTAILRFIRDDRVPFDNSLAERDVRRMKVKQKVSGSFRTVKGAERFARIRGFVSTVRKQNRGVLSSLIAVQCGKFTF</sequence>